<keyword evidence="2" id="KW-0812">Transmembrane</keyword>
<feature type="transmembrane region" description="Helical" evidence="2">
    <location>
        <begin position="170"/>
        <end position="196"/>
    </location>
</feature>
<dbReference type="EMBL" id="GL349437">
    <property type="protein sequence ID" value="KNC53720.1"/>
    <property type="molecule type" value="Genomic_DNA"/>
</dbReference>
<proteinExistence type="predicted"/>
<dbReference type="Proteomes" id="UP000054408">
    <property type="component" value="Unassembled WGS sequence"/>
</dbReference>
<evidence type="ECO:0000256" key="2">
    <source>
        <dbReference type="SAM" id="Phobius"/>
    </source>
</evidence>
<evidence type="ECO:0000256" key="1">
    <source>
        <dbReference type="SAM" id="MobiDB-lite"/>
    </source>
</evidence>
<protein>
    <submittedName>
        <fullName evidence="3">Uncharacterized protein</fullName>
    </submittedName>
</protein>
<organism evidence="3 4">
    <name type="scientific">Thecamonas trahens ATCC 50062</name>
    <dbReference type="NCBI Taxonomy" id="461836"/>
    <lineage>
        <taxon>Eukaryota</taxon>
        <taxon>Apusozoa</taxon>
        <taxon>Apusomonadida</taxon>
        <taxon>Apusomonadidae</taxon>
        <taxon>Thecamonas</taxon>
    </lineage>
</organism>
<keyword evidence="2" id="KW-1133">Transmembrane helix</keyword>
<feature type="transmembrane region" description="Helical" evidence="2">
    <location>
        <begin position="208"/>
        <end position="230"/>
    </location>
</feature>
<gene>
    <name evidence="3" type="ORF">AMSG_01430</name>
</gene>
<evidence type="ECO:0000313" key="3">
    <source>
        <dbReference type="EMBL" id="KNC53720.1"/>
    </source>
</evidence>
<sequence>MSSQGWDALLPPPVAATAGTTADGRPVVDLDFGDDADAAAQWLLHALQASRGGGDGGGGEAGAEDGLSTAMIRVSVAEENSDGVMVPARLPAAEHGHSRGSGGGHGHSHGGPLVSCPPCAASVAAVMGMCVAAWYAWYALLFAQTCLTAENPTEGCFSAWLAPALGPGSYLAGLVFFHLGGAACIAAAVGPIALVVSLMRTSGRRTAYTIVALLVAVVAPLLAWLLLLLASSPAVIPAHAGQLALVADAIAAVAVARFHLAAPSSHSGNNLHTL</sequence>
<dbReference type="AlphaFoldDB" id="A0A0L0DN86"/>
<dbReference type="RefSeq" id="XP_013762034.1">
    <property type="nucleotide sequence ID" value="XM_013906580.1"/>
</dbReference>
<name>A0A0L0DN86_THETB</name>
<accession>A0A0L0DN86</accession>
<feature type="region of interest" description="Disordered" evidence="1">
    <location>
        <begin position="1"/>
        <end position="23"/>
    </location>
</feature>
<keyword evidence="2" id="KW-0472">Membrane</keyword>
<keyword evidence="4" id="KW-1185">Reference proteome</keyword>
<feature type="transmembrane region" description="Helical" evidence="2">
    <location>
        <begin position="119"/>
        <end position="137"/>
    </location>
</feature>
<dbReference type="GeneID" id="25561180"/>
<reference evidence="3 4" key="1">
    <citation type="submission" date="2010-05" db="EMBL/GenBank/DDBJ databases">
        <title>The Genome Sequence of Thecamonas trahens ATCC 50062.</title>
        <authorList>
            <consortium name="The Broad Institute Genome Sequencing Platform"/>
            <person name="Russ C."/>
            <person name="Cuomo C."/>
            <person name="Shea T."/>
            <person name="Young S.K."/>
            <person name="Zeng Q."/>
            <person name="Koehrsen M."/>
            <person name="Haas B."/>
            <person name="Borodovsky M."/>
            <person name="Guigo R."/>
            <person name="Alvarado L."/>
            <person name="Berlin A."/>
            <person name="Bochicchio J."/>
            <person name="Borenstein D."/>
            <person name="Chapman S."/>
            <person name="Chen Z."/>
            <person name="Freedman E."/>
            <person name="Gellesch M."/>
            <person name="Goldberg J."/>
            <person name="Griggs A."/>
            <person name="Gujja S."/>
            <person name="Heilman E."/>
            <person name="Heiman D."/>
            <person name="Hepburn T."/>
            <person name="Howarth C."/>
            <person name="Jen D."/>
            <person name="Larson L."/>
            <person name="Mehta T."/>
            <person name="Park D."/>
            <person name="Pearson M."/>
            <person name="Roberts A."/>
            <person name="Saif S."/>
            <person name="Shenoy N."/>
            <person name="Sisk P."/>
            <person name="Stolte C."/>
            <person name="Sykes S."/>
            <person name="Thomson T."/>
            <person name="Walk T."/>
            <person name="White J."/>
            <person name="Yandava C."/>
            <person name="Burger G."/>
            <person name="Gray M.W."/>
            <person name="Holland P.W.H."/>
            <person name="King N."/>
            <person name="Lang F.B.F."/>
            <person name="Roger A.J."/>
            <person name="Ruiz-Trillo I."/>
            <person name="Lander E."/>
            <person name="Nusbaum C."/>
        </authorList>
    </citation>
    <scope>NUCLEOTIDE SEQUENCE [LARGE SCALE GENOMIC DNA]</scope>
    <source>
        <strain evidence="3 4">ATCC 50062</strain>
    </source>
</reference>
<evidence type="ECO:0000313" key="4">
    <source>
        <dbReference type="Proteomes" id="UP000054408"/>
    </source>
</evidence>